<keyword evidence="13" id="KW-1185">Reference proteome</keyword>
<comment type="caution">
    <text evidence="12">The sequence shown here is derived from an EMBL/GenBank/DDBJ whole genome shotgun (WGS) entry which is preliminary data.</text>
</comment>
<dbReference type="SUPFAM" id="SSF58104">
    <property type="entry name" value="Methyl-accepting chemotaxis protein (MCP) signaling domain"/>
    <property type="match status" value="1"/>
</dbReference>
<evidence type="ECO:0000256" key="3">
    <source>
        <dbReference type="ARBA" id="ARBA00023224"/>
    </source>
</evidence>
<feature type="domain" description="Methyl-accepting transducer" evidence="9">
    <location>
        <begin position="380"/>
        <end position="616"/>
    </location>
</feature>
<proteinExistence type="inferred from homology"/>
<dbReference type="Gene3D" id="1.10.287.950">
    <property type="entry name" value="Methyl-accepting chemotaxis protein"/>
    <property type="match status" value="1"/>
</dbReference>
<dbReference type="InterPro" id="IPR004089">
    <property type="entry name" value="MCPsignal_dom"/>
</dbReference>
<feature type="coiled-coil region" evidence="6">
    <location>
        <begin position="535"/>
        <end position="562"/>
    </location>
</feature>
<reference evidence="13" key="1">
    <citation type="submission" date="2023-07" db="EMBL/GenBank/DDBJ databases">
        <title>Molecular identification of indigenous halophilic bacteria isolated from red sea cost, biodegradation of synthetic dyes and assessment of degraded metabolite toxicity.</title>
        <authorList>
            <person name="Chaieb K."/>
            <person name="Altayb H.N."/>
        </authorList>
    </citation>
    <scope>NUCLEOTIDE SEQUENCE [LARGE SCALE GENOMIC DNA]</scope>
    <source>
        <strain evidence="13">K20</strain>
    </source>
</reference>
<evidence type="ECO:0000256" key="4">
    <source>
        <dbReference type="ARBA" id="ARBA00029447"/>
    </source>
</evidence>
<evidence type="ECO:0000259" key="9">
    <source>
        <dbReference type="PROSITE" id="PS50111"/>
    </source>
</evidence>
<evidence type="ECO:0000313" key="12">
    <source>
        <dbReference type="EMBL" id="MCA2017073.1"/>
    </source>
</evidence>
<dbReference type="PROSITE" id="PS50192">
    <property type="entry name" value="T_SNARE"/>
    <property type="match status" value="1"/>
</dbReference>
<dbReference type="EMBL" id="JAIWIU010000086">
    <property type="protein sequence ID" value="MCA2017073.1"/>
    <property type="molecule type" value="Genomic_DNA"/>
</dbReference>
<feature type="domain" description="T-SNARE coiled-coil homology" evidence="10">
    <location>
        <begin position="567"/>
        <end position="629"/>
    </location>
</feature>
<dbReference type="CDD" id="cd06225">
    <property type="entry name" value="HAMP"/>
    <property type="match status" value="1"/>
</dbReference>
<evidence type="ECO:0000256" key="5">
    <source>
        <dbReference type="PROSITE-ProRule" id="PRU00284"/>
    </source>
</evidence>
<evidence type="ECO:0000256" key="7">
    <source>
        <dbReference type="SAM" id="Phobius"/>
    </source>
</evidence>
<keyword evidence="7" id="KW-0472">Membrane</keyword>
<keyword evidence="3 5" id="KW-0807">Transducer</keyword>
<dbReference type="InterPro" id="IPR000727">
    <property type="entry name" value="T_SNARE_dom"/>
</dbReference>
<gene>
    <name evidence="12" type="ORF">LDJ79_13185</name>
</gene>
<dbReference type="CDD" id="cd11386">
    <property type="entry name" value="MCP_signal"/>
    <property type="match status" value="1"/>
</dbReference>
<evidence type="ECO:0000256" key="8">
    <source>
        <dbReference type="SAM" id="SignalP"/>
    </source>
</evidence>
<comment type="similarity">
    <text evidence="4">Belongs to the methyl-accepting chemotaxis (MCP) protein family.</text>
</comment>
<keyword evidence="7" id="KW-0812">Transmembrane</keyword>
<keyword evidence="6" id="KW-0175">Coiled coil</keyword>
<keyword evidence="2" id="KW-0997">Cell inner membrane</keyword>
<dbReference type="InterPro" id="IPR032255">
    <property type="entry name" value="HBM"/>
</dbReference>
<dbReference type="PROSITE" id="PS50111">
    <property type="entry name" value="CHEMOTAXIS_TRANSDUC_2"/>
    <property type="match status" value="1"/>
</dbReference>
<dbReference type="SMART" id="SM00283">
    <property type="entry name" value="MA"/>
    <property type="match status" value="1"/>
</dbReference>
<evidence type="ECO:0000256" key="6">
    <source>
        <dbReference type="SAM" id="Coils"/>
    </source>
</evidence>
<feature type="transmembrane region" description="Helical" evidence="7">
    <location>
        <begin position="295"/>
        <end position="319"/>
    </location>
</feature>
<evidence type="ECO:0000313" key="13">
    <source>
        <dbReference type="Proteomes" id="UP001199044"/>
    </source>
</evidence>
<evidence type="ECO:0000256" key="2">
    <source>
        <dbReference type="ARBA" id="ARBA00022519"/>
    </source>
</evidence>
<dbReference type="Proteomes" id="UP001199044">
    <property type="component" value="Unassembled WGS sequence"/>
</dbReference>
<evidence type="ECO:0000259" key="11">
    <source>
        <dbReference type="PROSITE" id="PS50885"/>
    </source>
</evidence>
<dbReference type="Pfam" id="PF00015">
    <property type="entry name" value="MCPsignal"/>
    <property type="match status" value="1"/>
</dbReference>
<keyword evidence="2" id="KW-1003">Cell membrane</keyword>
<dbReference type="SMART" id="SM01358">
    <property type="entry name" value="HBM"/>
    <property type="match status" value="1"/>
</dbReference>
<feature type="signal peptide" evidence="8">
    <location>
        <begin position="1"/>
        <end position="27"/>
    </location>
</feature>
<accession>A0ABS7YN13</accession>
<dbReference type="Pfam" id="PF00672">
    <property type="entry name" value="HAMP"/>
    <property type="match status" value="1"/>
</dbReference>
<feature type="chain" id="PRO_5045247149" evidence="8">
    <location>
        <begin position="28"/>
        <end position="665"/>
    </location>
</feature>
<dbReference type="RefSeq" id="WP_225250889.1">
    <property type="nucleotide sequence ID" value="NZ_JAIWIU010000086.1"/>
</dbReference>
<feature type="domain" description="HAMP" evidence="11">
    <location>
        <begin position="321"/>
        <end position="375"/>
    </location>
</feature>
<protein>
    <submittedName>
        <fullName evidence="12">Methyl-accepting chemotaxis protein</fullName>
    </submittedName>
</protein>
<dbReference type="InterPro" id="IPR003660">
    <property type="entry name" value="HAMP_dom"/>
</dbReference>
<sequence length="665" mass="73839">MIQLHSIKTKVTLGFVTCVLCFSIASACALVALNHSSVAFKHILAESKMFSEVSEIQALFLKTRLAATDYFYTHDDSFLAELSTKKENLYSIFNQLNKHEELAINPQLEKQAATIQQDMNEYFSTFDQVVRQSHQYEALVDSQFLPEFKATKNVLNLLLEQARETHNTELEYKLAKLVEGILELEINALNSLSTTHSDAAIYDKLLEQHIAPLEANVTQLLTSSNERNTFTRYLKHKSLFSKSYHLLVDYKHELENHKQQLLSVGSHTSKDLVTIKQNLLAQQRQEASVMADEKILFQTIIEVATIFAFIVAALCTFFISRLIAQGMHKLSHVIRLLAQGDLTYRTPVKASQKDEFSVLLQHLNISFDSLNDVLSEVTTASGSVNHMSHNLSNVASTVDKSSQELRSEMDQVASALHQVASSSEEIANSAQDSNQFTVNASKITTKTINSVQLVLDDIADITSDIEQSTQVISQLVSQSDNIGNIIVTIRAIAEQTNMLALNAAIESARAGEQGRGFAVVADEVRTLAHRTQSSTEDIEKLIEQLQEGVQKATESINHCRDKTIQASGRAESISGTVRSMHVTIEELQDINNQVVVAVEEQSVTTTDISRNMDSANEIVVETTQNITELAKTSNHLSQLSSGLMARVRQFKLVKGDDAANQNRAA</sequence>
<organism evidence="12 13">
    <name type="scientific">Vibrio tritonius</name>
    <dbReference type="NCBI Taxonomy" id="1435069"/>
    <lineage>
        <taxon>Bacteria</taxon>
        <taxon>Pseudomonadati</taxon>
        <taxon>Pseudomonadota</taxon>
        <taxon>Gammaproteobacteria</taxon>
        <taxon>Vibrionales</taxon>
        <taxon>Vibrionaceae</taxon>
        <taxon>Vibrio</taxon>
    </lineage>
</organism>
<dbReference type="PANTHER" id="PTHR32089">
    <property type="entry name" value="METHYL-ACCEPTING CHEMOTAXIS PROTEIN MCPB"/>
    <property type="match status" value="1"/>
</dbReference>
<evidence type="ECO:0000259" key="10">
    <source>
        <dbReference type="PROSITE" id="PS50192"/>
    </source>
</evidence>
<evidence type="ECO:0000256" key="1">
    <source>
        <dbReference type="ARBA" id="ARBA00004429"/>
    </source>
</evidence>
<name>A0ABS7YN13_9VIBR</name>
<dbReference type="PANTHER" id="PTHR32089:SF112">
    <property type="entry name" value="LYSOZYME-LIKE PROTEIN-RELATED"/>
    <property type="match status" value="1"/>
</dbReference>
<dbReference type="PROSITE" id="PS50885">
    <property type="entry name" value="HAMP"/>
    <property type="match status" value="1"/>
</dbReference>
<keyword evidence="7" id="KW-1133">Transmembrane helix</keyword>
<keyword evidence="8" id="KW-0732">Signal</keyword>
<comment type="subcellular location">
    <subcellularLocation>
        <location evidence="1">Cell inner membrane</location>
        <topology evidence="1">Multi-pass membrane protein</topology>
    </subcellularLocation>
</comment>